<dbReference type="PRINTS" id="PR00127">
    <property type="entry name" value="CLPPROTEASEP"/>
</dbReference>
<dbReference type="InterPro" id="IPR023562">
    <property type="entry name" value="ClpP/TepA"/>
</dbReference>
<accession>A0ABV6M498</accession>
<feature type="active site" description="Nucleophile" evidence="2">
    <location>
        <position position="103"/>
    </location>
</feature>
<sequence>MNAPRGQYLIPTVVERTAQGERAYDIYSRLLSERIVFLGTEIDDGVANVVIAQLLHLEAQNEQEIGIYINSPGGSFSALTAIYDTMNFVRCDIATICVGQATSAAAVVLAAGTPGRRSVLRHAKVTLHQPSSQARGTLPDLAVQAKEVAKVRAEMDEILSRHTGNPTGKIRADTDRSMTLSAVDAVAYGLADRVIERRPRDLRRAA</sequence>
<dbReference type="InterPro" id="IPR001907">
    <property type="entry name" value="ClpP"/>
</dbReference>
<evidence type="ECO:0000313" key="4">
    <source>
        <dbReference type="EMBL" id="MFC0529506.1"/>
    </source>
</evidence>
<dbReference type="CDD" id="cd07017">
    <property type="entry name" value="S14_ClpP_2"/>
    <property type="match status" value="1"/>
</dbReference>
<comment type="catalytic activity">
    <reaction evidence="2">
        <text>Hydrolysis of proteins to small peptides in the presence of ATP and magnesium. alpha-casein is the usual test substrate. In the absence of ATP, only oligopeptides shorter than five residues are hydrolyzed (such as succinyl-Leu-Tyr-|-NHMec, and Leu-Tyr-Leu-|-Tyr-Trp, in which cleavage of the -Tyr-|-Leu- and -Tyr-|-Trp bonds also occurs).</text>
        <dbReference type="EC" id="3.4.21.92"/>
    </reaction>
</comment>
<protein>
    <recommendedName>
        <fullName evidence="2 3">ATP-dependent Clp protease proteolytic subunit</fullName>
        <ecNumber evidence="2">3.4.21.92</ecNumber>
    </recommendedName>
    <alternativeName>
        <fullName evidence="2">Endopeptidase Clp</fullName>
    </alternativeName>
</protein>
<reference evidence="4 5" key="1">
    <citation type="submission" date="2024-09" db="EMBL/GenBank/DDBJ databases">
        <authorList>
            <person name="Sun Q."/>
            <person name="Mori K."/>
        </authorList>
    </citation>
    <scope>NUCLEOTIDE SEQUENCE [LARGE SCALE GENOMIC DNA]</scope>
    <source>
        <strain evidence="4 5">TBRC 3947</strain>
    </source>
</reference>
<comment type="similarity">
    <text evidence="1 2 3">Belongs to the peptidase S14 family.</text>
</comment>
<proteinExistence type="inferred from homology"/>
<dbReference type="PANTHER" id="PTHR10381:SF26">
    <property type="entry name" value="ATP-DEPENDENT CLP PROTEASE PROTEOLYTIC SUBUNIT-LIKE-RELATED"/>
    <property type="match status" value="1"/>
</dbReference>
<keyword evidence="2" id="KW-0378">Hydrolase</keyword>
<feature type="active site" evidence="2">
    <location>
        <position position="128"/>
    </location>
</feature>
<dbReference type="HAMAP" id="MF_00444">
    <property type="entry name" value="ClpP"/>
    <property type="match status" value="1"/>
</dbReference>
<dbReference type="GO" id="GO:0006508">
    <property type="term" value="P:proteolysis"/>
    <property type="evidence" value="ECO:0007669"/>
    <property type="project" value="UniProtKB-KW"/>
</dbReference>
<comment type="subcellular location">
    <subcellularLocation>
        <location evidence="2">Cytoplasm</location>
    </subcellularLocation>
</comment>
<dbReference type="EC" id="3.4.21.92" evidence="2"/>
<organism evidence="4 5">
    <name type="scientific">Phytohabitans kaempferiae</name>
    <dbReference type="NCBI Taxonomy" id="1620943"/>
    <lineage>
        <taxon>Bacteria</taxon>
        <taxon>Bacillati</taxon>
        <taxon>Actinomycetota</taxon>
        <taxon>Actinomycetes</taxon>
        <taxon>Micromonosporales</taxon>
        <taxon>Micromonosporaceae</taxon>
    </lineage>
</organism>
<evidence type="ECO:0000313" key="5">
    <source>
        <dbReference type="Proteomes" id="UP001589867"/>
    </source>
</evidence>
<keyword evidence="2 4" id="KW-0645">Protease</keyword>
<dbReference type="Proteomes" id="UP001589867">
    <property type="component" value="Unassembled WGS sequence"/>
</dbReference>
<evidence type="ECO:0000256" key="1">
    <source>
        <dbReference type="ARBA" id="ARBA00007039"/>
    </source>
</evidence>
<keyword evidence="5" id="KW-1185">Reference proteome</keyword>
<dbReference type="EMBL" id="JBHLUH010000035">
    <property type="protein sequence ID" value="MFC0529506.1"/>
    <property type="molecule type" value="Genomic_DNA"/>
</dbReference>
<evidence type="ECO:0000256" key="3">
    <source>
        <dbReference type="RuleBase" id="RU003567"/>
    </source>
</evidence>
<dbReference type="PANTHER" id="PTHR10381">
    <property type="entry name" value="ATP-DEPENDENT CLP PROTEASE PROTEOLYTIC SUBUNIT"/>
    <property type="match status" value="1"/>
</dbReference>
<keyword evidence="2" id="KW-0963">Cytoplasm</keyword>
<dbReference type="InterPro" id="IPR029045">
    <property type="entry name" value="ClpP/crotonase-like_dom_sf"/>
</dbReference>
<dbReference type="SUPFAM" id="SSF52096">
    <property type="entry name" value="ClpP/crotonase"/>
    <property type="match status" value="1"/>
</dbReference>
<dbReference type="GO" id="GO:0008233">
    <property type="term" value="F:peptidase activity"/>
    <property type="evidence" value="ECO:0007669"/>
    <property type="project" value="UniProtKB-KW"/>
</dbReference>
<dbReference type="NCBIfam" id="NF001368">
    <property type="entry name" value="PRK00277.1"/>
    <property type="match status" value="1"/>
</dbReference>
<comment type="function">
    <text evidence="2">Cleaves peptides in various proteins in a process that requires ATP hydrolysis. Has a chymotrypsin-like activity. Plays a major role in the degradation of misfolded proteins.</text>
</comment>
<dbReference type="RefSeq" id="WP_377252328.1">
    <property type="nucleotide sequence ID" value="NZ_JBHLUH010000035.1"/>
</dbReference>
<comment type="subunit">
    <text evidence="2">Fourteen ClpP subunits assemble into 2 heptameric rings which stack back to back to give a disk-like structure with a central cavity, resembling the structure of eukaryotic proteasomes.</text>
</comment>
<name>A0ABV6M498_9ACTN</name>
<keyword evidence="2" id="KW-0720">Serine protease</keyword>
<gene>
    <name evidence="2" type="primary">clpP</name>
    <name evidence="4" type="ORF">ACFFIA_17770</name>
</gene>
<evidence type="ECO:0000256" key="2">
    <source>
        <dbReference type="HAMAP-Rule" id="MF_00444"/>
    </source>
</evidence>
<dbReference type="NCBIfam" id="NF009205">
    <property type="entry name" value="PRK12553.1"/>
    <property type="match status" value="1"/>
</dbReference>
<dbReference type="Pfam" id="PF00574">
    <property type="entry name" value="CLP_protease"/>
    <property type="match status" value="1"/>
</dbReference>
<dbReference type="Gene3D" id="3.90.226.10">
    <property type="entry name" value="2-enoyl-CoA Hydratase, Chain A, domain 1"/>
    <property type="match status" value="1"/>
</dbReference>
<comment type="caution">
    <text evidence="4">The sequence shown here is derived from an EMBL/GenBank/DDBJ whole genome shotgun (WGS) entry which is preliminary data.</text>
</comment>